<dbReference type="GO" id="GO:0005634">
    <property type="term" value="C:nucleus"/>
    <property type="evidence" value="ECO:0007669"/>
    <property type="project" value="UniProtKB-SubCell"/>
</dbReference>
<keyword evidence="3" id="KW-0238">DNA-binding</keyword>
<dbReference type="EMBL" id="LXQA010000677">
    <property type="protein sequence ID" value="MCH80094.1"/>
    <property type="molecule type" value="Genomic_DNA"/>
</dbReference>
<evidence type="ECO:0000256" key="3">
    <source>
        <dbReference type="ARBA" id="ARBA00023125"/>
    </source>
</evidence>
<dbReference type="Gene3D" id="2.40.330.10">
    <property type="entry name" value="DNA-binding pseudobarrel domain"/>
    <property type="match status" value="2"/>
</dbReference>
<keyword evidence="5" id="KW-0539">Nucleus</keyword>
<gene>
    <name evidence="6" type="ORF">A2U01_0000856</name>
</gene>
<proteinExistence type="predicted"/>
<evidence type="ECO:0000313" key="7">
    <source>
        <dbReference type="Proteomes" id="UP000265520"/>
    </source>
</evidence>
<dbReference type="Proteomes" id="UP000265520">
    <property type="component" value="Unassembled WGS sequence"/>
</dbReference>
<evidence type="ECO:0000256" key="5">
    <source>
        <dbReference type="ARBA" id="ARBA00023242"/>
    </source>
</evidence>
<keyword evidence="7" id="KW-1185">Reference proteome</keyword>
<organism evidence="6 7">
    <name type="scientific">Trifolium medium</name>
    <dbReference type="NCBI Taxonomy" id="97028"/>
    <lineage>
        <taxon>Eukaryota</taxon>
        <taxon>Viridiplantae</taxon>
        <taxon>Streptophyta</taxon>
        <taxon>Embryophyta</taxon>
        <taxon>Tracheophyta</taxon>
        <taxon>Spermatophyta</taxon>
        <taxon>Magnoliopsida</taxon>
        <taxon>eudicotyledons</taxon>
        <taxon>Gunneridae</taxon>
        <taxon>Pentapetalae</taxon>
        <taxon>rosids</taxon>
        <taxon>fabids</taxon>
        <taxon>Fabales</taxon>
        <taxon>Fabaceae</taxon>
        <taxon>Papilionoideae</taxon>
        <taxon>50 kb inversion clade</taxon>
        <taxon>NPAAA clade</taxon>
        <taxon>Hologalegina</taxon>
        <taxon>IRL clade</taxon>
        <taxon>Trifolieae</taxon>
        <taxon>Trifolium</taxon>
    </lineage>
</organism>
<evidence type="ECO:0000256" key="4">
    <source>
        <dbReference type="ARBA" id="ARBA00023163"/>
    </source>
</evidence>
<dbReference type="SUPFAM" id="SSF101936">
    <property type="entry name" value="DNA-binding pseudobarrel domain"/>
    <property type="match status" value="2"/>
</dbReference>
<dbReference type="InterPro" id="IPR015300">
    <property type="entry name" value="DNA-bd_pseudobarrel_sf"/>
</dbReference>
<comment type="subcellular location">
    <subcellularLocation>
        <location evidence="1">Nucleus</location>
    </subcellularLocation>
</comment>
<keyword evidence="4" id="KW-0804">Transcription</keyword>
<reference evidence="6 7" key="1">
    <citation type="journal article" date="2018" name="Front. Plant Sci.">
        <title>Red Clover (Trifolium pratense) and Zigzag Clover (T. medium) - A Picture of Genomic Similarities and Differences.</title>
        <authorList>
            <person name="Dluhosova J."/>
            <person name="Istvanek J."/>
            <person name="Nedelnik J."/>
            <person name="Repkova J."/>
        </authorList>
    </citation>
    <scope>NUCLEOTIDE SEQUENCE [LARGE SCALE GENOMIC DNA]</scope>
    <source>
        <strain evidence="7">cv. 10/8</strain>
        <tissue evidence="6">Leaf</tissue>
    </source>
</reference>
<keyword evidence="2" id="KW-0805">Transcription regulation</keyword>
<evidence type="ECO:0000313" key="6">
    <source>
        <dbReference type="EMBL" id="MCH80094.1"/>
    </source>
</evidence>
<protein>
    <submittedName>
        <fullName evidence="6">Uncharacterized protein</fullName>
    </submittedName>
</protein>
<sequence>INCRYDKLHADVRPYAMMSRTCYMQYDPTSDRGLIPEIYARCISTVIGNTVYLKDVNLNEIQDVVERNKSEMYFSHGWSRLRDFYNIDGGAWLVLLYISPFVFNLKIRNMDGIEITYPLNNPPAKLTLDKHLLRGSWDASISLFDFPKVYTHSLEKTLTAADVSTGSLTISWRGFCQNALPKEGTQLTLIDWLGNKWSGCHFEFVNNPNMSCKISGEWMDICKVHRLAEGVIVKFGVTNASDNTTIYFKLSPLIGVRTTLYAPSTSGKRKIFYQSQNHFML</sequence>
<dbReference type="AlphaFoldDB" id="A0A392M0I7"/>
<dbReference type="GO" id="GO:0003677">
    <property type="term" value="F:DNA binding"/>
    <property type="evidence" value="ECO:0007669"/>
    <property type="project" value="UniProtKB-KW"/>
</dbReference>
<evidence type="ECO:0000256" key="1">
    <source>
        <dbReference type="ARBA" id="ARBA00004123"/>
    </source>
</evidence>
<accession>A0A392M0I7</accession>
<feature type="non-terminal residue" evidence="6">
    <location>
        <position position="1"/>
    </location>
</feature>
<name>A0A392M0I7_9FABA</name>
<evidence type="ECO:0000256" key="2">
    <source>
        <dbReference type="ARBA" id="ARBA00023015"/>
    </source>
</evidence>
<comment type="caution">
    <text evidence="6">The sequence shown here is derived from an EMBL/GenBank/DDBJ whole genome shotgun (WGS) entry which is preliminary data.</text>
</comment>